<keyword evidence="4" id="KW-0325">Glycoprotein</keyword>
<feature type="non-terminal residue" evidence="6">
    <location>
        <position position="1"/>
    </location>
</feature>
<protein>
    <submittedName>
        <fullName evidence="6">Putative angiotensin-converting enzyme</fullName>
    </submittedName>
</protein>
<dbReference type="GO" id="GO:0008237">
    <property type="term" value="F:metallopeptidase activity"/>
    <property type="evidence" value="ECO:0007669"/>
    <property type="project" value="InterPro"/>
</dbReference>
<name>F1CJ87_HOTJU</name>
<evidence type="ECO:0000313" key="6">
    <source>
        <dbReference type="EMBL" id="ADY39618.1"/>
    </source>
</evidence>
<dbReference type="PROSITE" id="PS52011">
    <property type="entry name" value="PEPTIDASE_M2"/>
    <property type="match status" value="1"/>
</dbReference>
<dbReference type="GO" id="GO:0016020">
    <property type="term" value="C:membrane"/>
    <property type="evidence" value="ECO:0007669"/>
    <property type="project" value="InterPro"/>
</dbReference>
<dbReference type="GO" id="GO:0008241">
    <property type="term" value="F:peptidyl-dipeptidase activity"/>
    <property type="evidence" value="ECO:0007669"/>
    <property type="project" value="InterPro"/>
</dbReference>
<keyword evidence="2" id="KW-0732">Signal</keyword>
<evidence type="ECO:0000256" key="4">
    <source>
        <dbReference type="ARBA" id="ARBA00023180"/>
    </source>
</evidence>
<proteinExistence type="evidence at transcript level"/>
<dbReference type="InterPro" id="IPR001548">
    <property type="entry name" value="Peptidase_M2"/>
</dbReference>
<evidence type="ECO:0000256" key="3">
    <source>
        <dbReference type="ARBA" id="ARBA00023157"/>
    </source>
</evidence>
<evidence type="ECO:0000256" key="2">
    <source>
        <dbReference type="ARBA" id="ARBA00022729"/>
    </source>
</evidence>
<comment type="similarity">
    <text evidence="1 5">Belongs to the peptidase M2 family.</text>
</comment>
<dbReference type="EMBL" id="HQ288196">
    <property type="protein sequence ID" value="ADY39618.1"/>
    <property type="molecule type" value="mRNA"/>
</dbReference>
<dbReference type="AlphaFoldDB" id="F1CJ87"/>
<evidence type="ECO:0000256" key="1">
    <source>
        <dbReference type="ARBA" id="ARBA00008139"/>
    </source>
</evidence>
<reference evidence="6" key="1">
    <citation type="journal article" date="2011" name="Toxicon">
        <title>The tale of a resting gland: transcriptome of a replete venom gland from the scorpion Hottentotta judaicus.</title>
        <authorList>
            <person name="Morgenstern D."/>
            <person name="Rohde B.H."/>
            <person name="King G.F."/>
            <person name="Tal T."/>
            <person name="Sher D."/>
            <person name="Zlotkin E."/>
        </authorList>
    </citation>
    <scope>NUCLEOTIDE SEQUENCE</scope>
    <source>
        <tissue evidence="6">Telson</tissue>
    </source>
</reference>
<organism evidence="6">
    <name type="scientific">Hottentotta judaicus</name>
    <name type="common">Black scorpion</name>
    <name type="synonym">Buthotus judaicus</name>
    <dbReference type="NCBI Taxonomy" id="6863"/>
    <lineage>
        <taxon>Eukaryota</taxon>
        <taxon>Metazoa</taxon>
        <taxon>Ecdysozoa</taxon>
        <taxon>Arthropoda</taxon>
        <taxon>Chelicerata</taxon>
        <taxon>Arachnida</taxon>
        <taxon>Scorpiones</taxon>
        <taxon>Buthida</taxon>
        <taxon>Buthoidea</taxon>
        <taxon>Buthidae</taxon>
        <taxon>Hottentotta</taxon>
    </lineage>
</organism>
<evidence type="ECO:0000256" key="5">
    <source>
        <dbReference type="PROSITE-ProRule" id="PRU01355"/>
    </source>
</evidence>
<sequence length="41" mass="4575">LKLGRSVTITDALSIMTDGEKKISALPMIEYFQPLYWNGSS</sequence>
<keyword evidence="3" id="KW-1015">Disulfide bond</keyword>
<dbReference type="GO" id="GO:0006508">
    <property type="term" value="P:proteolysis"/>
    <property type="evidence" value="ECO:0007669"/>
    <property type="project" value="InterPro"/>
</dbReference>
<accession>F1CJ87</accession>
<comment type="caution">
    <text evidence="5">Lacks conserved residue(s) required for the propagation of feature annotation.</text>
</comment>